<keyword evidence="3" id="KW-1185">Reference proteome</keyword>
<dbReference type="EMBL" id="FNVA01000001">
    <property type="protein sequence ID" value="SEF70555.1"/>
    <property type="molecule type" value="Genomic_DNA"/>
</dbReference>
<dbReference type="GO" id="GO:0016853">
    <property type="term" value="F:isomerase activity"/>
    <property type="evidence" value="ECO:0007669"/>
    <property type="project" value="UniProtKB-KW"/>
</dbReference>
<reference evidence="2 3" key="1">
    <citation type="submission" date="2016-10" db="EMBL/GenBank/DDBJ databases">
        <authorList>
            <person name="de Groot N.N."/>
        </authorList>
    </citation>
    <scope>NUCLEOTIDE SEQUENCE [LARGE SCALE GENOMIC DNA]</scope>
    <source>
        <strain evidence="2 3">DSM 22489</strain>
    </source>
</reference>
<dbReference type="PANTHER" id="PTHR12110">
    <property type="entry name" value="HYDROXYPYRUVATE ISOMERASE"/>
    <property type="match status" value="1"/>
</dbReference>
<dbReference type="RefSeq" id="WP_103931750.1">
    <property type="nucleotide sequence ID" value="NZ_FNVA01000001.1"/>
</dbReference>
<dbReference type="Gene3D" id="3.20.20.150">
    <property type="entry name" value="Divalent-metal-dependent TIM barrel enzymes"/>
    <property type="match status" value="1"/>
</dbReference>
<dbReference type="OrthoDB" id="109885at2"/>
<dbReference type="InterPro" id="IPR013022">
    <property type="entry name" value="Xyl_isomerase-like_TIM-brl"/>
</dbReference>
<dbReference type="PANTHER" id="PTHR12110:SF41">
    <property type="entry name" value="INOSOSE DEHYDRATASE"/>
    <property type="match status" value="1"/>
</dbReference>
<keyword evidence="2" id="KW-0413">Isomerase</keyword>
<evidence type="ECO:0000259" key="1">
    <source>
        <dbReference type="Pfam" id="PF01261"/>
    </source>
</evidence>
<dbReference type="AlphaFoldDB" id="A0A1H5U619"/>
<dbReference type="Pfam" id="PF01261">
    <property type="entry name" value="AP_endonuc_2"/>
    <property type="match status" value="1"/>
</dbReference>
<evidence type="ECO:0000313" key="2">
    <source>
        <dbReference type="EMBL" id="SEF70555.1"/>
    </source>
</evidence>
<evidence type="ECO:0000313" key="3">
    <source>
        <dbReference type="Proteomes" id="UP000236728"/>
    </source>
</evidence>
<accession>A0A1H5U619</accession>
<sequence length="289" mass="31253">MSHEVSRRNVLRGGALLAGSMMLPEMSATAAPMKMLGVPGFGLGLASYTFRNFNRSQMIGFMKQLGLTALNAKDAKDHLPMDPALEAAALADYNAAGIVLHAVGTVSFSKPDEADIKAKFEYAKRAGVKVIVSGDPDTRSLPIMERFAKEFDIRIAIHNHGPEDAKYFPSPLDVLKAVKGMDPRMGCCIDVGHCERAGTDPVVAIHAAGPRLFNMHVKDLTDFKSRESQVAVGQGKIPFRAIFEALGSIGYKGFVDLEYEINGDNPMPGVIESFAYMRGVLNGMGYQKA</sequence>
<organism evidence="2 3">
    <name type="scientific">Bryocella elongata</name>
    <dbReference type="NCBI Taxonomy" id="863522"/>
    <lineage>
        <taxon>Bacteria</taxon>
        <taxon>Pseudomonadati</taxon>
        <taxon>Acidobacteriota</taxon>
        <taxon>Terriglobia</taxon>
        <taxon>Terriglobales</taxon>
        <taxon>Acidobacteriaceae</taxon>
        <taxon>Bryocella</taxon>
    </lineage>
</organism>
<dbReference type="PROSITE" id="PS51318">
    <property type="entry name" value="TAT"/>
    <property type="match status" value="1"/>
</dbReference>
<proteinExistence type="predicted"/>
<dbReference type="InterPro" id="IPR050312">
    <property type="entry name" value="IolE/XylAMocC-like"/>
</dbReference>
<dbReference type="InterPro" id="IPR006311">
    <property type="entry name" value="TAT_signal"/>
</dbReference>
<feature type="domain" description="Xylose isomerase-like TIM barrel" evidence="1">
    <location>
        <begin position="86"/>
        <end position="278"/>
    </location>
</feature>
<gene>
    <name evidence="2" type="ORF">SAMN05421819_0885</name>
</gene>
<dbReference type="Proteomes" id="UP000236728">
    <property type="component" value="Unassembled WGS sequence"/>
</dbReference>
<name>A0A1H5U619_9BACT</name>
<protein>
    <submittedName>
        <fullName evidence="2">Sugar phosphate isomerase/epimerase</fullName>
    </submittedName>
</protein>
<dbReference type="SUPFAM" id="SSF51658">
    <property type="entry name" value="Xylose isomerase-like"/>
    <property type="match status" value="1"/>
</dbReference>
<dbReference type="InterPro" id="IPR036237">
    <property type="entry name" value="Xyl_isomerase-like_sf"/>
</dbReference>